<organism evidence="1 2">
    <name type="scientific">Cylicocyclus nassatus</name>
    <name type="common">Nematode worm</name>
    <dbReference type="NCBI Taxonomy" id="53992"/>
    <lineage>
        <taxon>Eukaryota</taxon>
        <taxon>Metazoa</taxon>
        <taxon>Ecdysozoa</taxon>
        <taxon>Nematoda</taxon>
        <taxon>Chromadorea</taxon>
        <taxon>Rhabditida</taxon>
        <taxon>Rhabditina</taxon>
        <taxon>Rhabditomorpha</taxon>
        <taxon>Strongyloidea</taxon>
        <taxon>Strongylidae</taxon>
        <taxon>Cylicocyclus</taxon>
    </lineage>
</organism>
<evidence type="ECO:0000313" key="2">
    <source>
        <dbReference type="Proteomes" id="UP001176961"/>
    </source>
</evidence>
<protein>
    <submittedName>
        <fullName evidence="1">Uncharacterized protein</fullName>
    </submittedName>
</protein>
<dbReference type="AlphaFoldDB" id="A0AA36M3M7"/>
<reference evidence="1" key="1">
    <citation type="submission" date="2023-07" db="EMBL/GenBank/DDBJ databases">
        <authorList>
            <consortium name="CYATHOMIX"/>
        </authorList>
    </citation>
    <scope>NUCLEOTIDE SEQUENCE</scope>
    <source>
        <strain evidence="1">N/A</strain>
    </source>
</reference>
<comment type="caution">
    <text evidence="1">The sequence shown here is derived from an EMBL/GenBank/DDBJ whole genome shotgun (WGS) entry which is preliminary data.</text>
</comment>
<dbReference type="EMBL" id="CATQJL010000223">
    <property type="protein sequence ID" value="CAJ0597544.1"/>
    <property type="molecule type" value="Genomic_DNA"/>
</dbReference>
<dbReference type="Proteomes" id="UP001176961">
    <property type="component" value="Unassembled WGS sequence"/>
</dbReference>
<proteinExistence type="predicted"/>
<accession>A0AA36M3M7</accession>
<sequence length="170" mass="19732">MVFPYGVERCNEFKSLRLYCNHLSLFPNSCRWPIEKKSKRERTGKKTVAPRLYREFLGISLEDYMLIDSARLLEGPEGGYPRIGRVLGMNRELTKKVNAITYAEFRLSKEAFKFIQKGISQVNKISRDVSAMTSKPGLCRELSQYLEGSNYKRGIKSILESDRSDHMRYC</sequence>
<name>A0AA36M3M7_CYLNA</name>
<evidence type="ECO:0000313" key="1">
    <source>
        <dbReference type="EMBL" id="CAJ0597544.1"/>
    </source>
</evidence>
<keyword evidence="2" id="KW-1185">Reference proteome</keyword>
<gene>
    <name evidence="1" type="ORF">CYNAS_LOCUS9527</name>
</gene>